<dbReference type="InterPro" id="IPR036514">
    <property type="entry name" value="SGNH_hydro_sf"/>
</dbReference>
<dbReference type="AlphaFoldDB" id="A0AAV7DW69"/>
<comment type="caution">
    <text evidence="5">The sequence shown here is derived from an EMBL/GenBank/DDBJ whole genome shotgun (WGS) entry which is preliminary data.</text>
</comment>
<gene>
    <name evidence="5" type="ORF">H6P81_019877</name>
</gene>
<proteinExistence type="inferred from homology"/>
<evidence type="ECO:0000256" key="4">
    <source>
        <dbReference type="SAM" id="SignalP"/>
    </source>
</evidence>
<dbReference type="GO" id="GO:0006629">
    <property type="term" value="P:lipid metabolic process"/>
    <property type="evidence" value="ECO:0007669"/>
    <property type="project" value="UniProtKB-KW"/>
</dbReference>
<keyword evidence="2" id="KW-0378">Hydrolase</keyword>
<accession>A0AAV7DW69</accession>
<protein>
    <recommendedName>
        <fullName evidence="7">GDSL esterase/lipase</fullName>
    </recommendedName>
</protein>
<evidence type="ECO:0000256" key="3">
    <source>
        <dbReference type="ARBA" id="ARBA00023098"/>
    </source>
</evidence>
<dbReference type="SUPFAM" id="SSF52266">
    <property type="entry name" value="SGNH hydrolase"/>
    <property type="match status" value="1"/>
</dbReference>
<evidence type="ECO:0000256" key="1">
    <source>
        <dbReference type="ARBA" id="ARBA00008668"/>
    </source>
</evidence>
<keyword evidence="6" id="KW-1185">Reference proteome</keyword>
<comment type="similarity">
    <text evidence="1">Belongs to the 'GDSL' lipolytic enzyme family.</text>
</comment>
<dbReference type="PANTHER" id="PTHR46020:SF4">
    <property type="entry name" value="OS04G0650200 PROTEIN"/>
    <property type="match status" value="1"/>
</dbReference>
<sequence length="355" mass="39405">MAAFPTETKFFFSLYLLIFQNFAFGVLEVSAQNHKHGFQKLFVFGDSYADTGNGEKDSVPSWKEPYGVTFPGKPAGRWSDGRVMTDLFASFLGLQSPVPYDQWRDVDPEQLAKGMNFAYGGTGVFDNSFTKSPNMTQQIRLFQDSIKLVRFSEHDLQSSVGLVSLAGNDYAFYETLNGSLQSIEPFIVSVIDQLKLNLNHLRDIGIRRMAVTNVPPLGCLPGVAVNHPSPQCNEDQYKVAKKHRDMLEKAVEHINEQDSQSNDFSVVIIDIYDAFTSVIRSRQDKEGRVAFEKLLQPCCVGVGRGFGCGSTDASGAKKYAVCDDPQSSLFWDSIHPSDGGWAAISSYIRATTEQL</sequence>
<dbReference type="PANTHER" id="PTHR46020">
    <property type="entry name" value="OSJNBB0059K02.9 PROTEIN"/>
    <property type="match status" value="1"/>
</dbReference>
<name>A0AAV7DW69_ARIFI</name>
<dbReference type="EMBL" id="JAINDJ010000008">
    <property type="protein sequence ID" value="KAG9439712.1"/>
    <property type="molecule type" value="Genomic_DNA"/>
</dbReference>
<evidence type="ECO:0000256" key="2">
    <source>
        <dbReference type="ARBA" id="ARBA00022801"/>
    </source>
</evidence>
<keyword evidence="3" id="KW-0443">Lipid metabolism</keyword>
<feature type="chain" id="PRO_5043720164" description="GDSL esterase/lipase" evidence="4">
    <location>
        <begin position="32"/>
        <end position="355"/>
    </location>
</feature>
<dbReference type="Gene3D" id="3.40.50.1110">
    <property type="entry name" value="SGNH hydrolase"/>
    <property type="match status" value="1"/>
</dbReference>
<dbReference type="InterPro" id="IPR001087">
    <property type="entry name" value="GDSL"/>
</dbReference>
<reference evidence="5 6" key="1">
    <citation type="submission" date="2021-07" db="EMBL/GenBank/DDBJ databases">
        <title>The Aristolochia fimbriata genome: insights into angiosperm evolution, floral development and chemical biosynthesis.</title>
        <authorList>
            <person name="Jiao Y."/>
        </authorList>
    </citation>
    <scope>NUCLEOTIDE SEQUENCE [LARGE SCALE GENOMIC DNA]</scope>
    <source>
        <strain evidence="5">IBCAS-2021</strain>
        <tissue evidence="5">Leaf</tissue>
    </source>
</reference>
<evidence type="ECO:0000313" key="5">
    <source>
        <dbReference type="EMBL" id="KAG9439712.1"/>
    </source>
</evidence>
<organism evidence="5 6">
    <name type="scientific">Aristolochia fimbriata</name>
    <name type="common">White veined hardy Dutchman's pipe vine</name>
    <dbReference type="NCBI Taxonomy" id="158543"/>
    <lineage>
        <taxon>Eukaryota</taxon>
        <taxon>Viridiplantae</taxon>
        <taxon>Streptophyta</taxon>
        <taxon>Embryophyta</taxon>
        <taxon>Tracheophyta</taxon>
        <taxon>Spermatophyta</taxon>
        <taxon>Magnoliopsida</taxon>
        <taxon>Magnoliidae</taxon>
        <taxon>Piperales</taxon>
        <taxon>Aristolochiaceae</taxon>
        <taxon>Aristolochia</taxon>
    </lineage>
</organism>
<dbReference type="Proteomes" id="UP000825729">
    <property type="component" value="Unassembled WGS sequence"/>
</dbReference>
<evidence type="ECO:0008006" key="7">
    <source>
        <dbReference type="Google" id="ProtNLM"/>
    </source>
</evidence>
<evidence type="ECO:0000313" key="6">
    <source>
        <dbReference type="Proteomes" id="UP000825729"/>
    </source>
</evidence>
<dbReference type="GO" id="GO:0016788">
    <property type="term" value="F:hydrolase activity, acting on ester bonds"/>
    <property type="evidence" value="ECO:0007669"/>
    <property type="project" value="InterPro"/>
</dbReference>
<dbReference type="Pfam" id="PF00657">
    <property type="entry name" value="Lipase_GDSL"/>
    <property type="match status" value="1"/>
</dbReference>
<keyword evidence="4" id="KW-0732">Signal</keyword>
<feature type="signal peptide" evidence="4">
    <location>
        <begin position="1"/>
        <end position="31"/>
    </location>
</feature>